<dbReference type="Pfam" id="PF00271">
    <property type="entry name" value="Helicase_C"/>
    <property type="match status" value="1"/>
</dbReference>
<dbReference type="InterPro" id="IPR048333">
    <property type="entry name" value="HA2_WH"/>
</dbReference>
<dbReference type="InterPro" id="IPR002464">
    <property type="entry name" value="DNA/RNA_helicase_DEAH_CS"/>
</dbReference>
<keyword evidence="9" id="KW-0067">ATP-binding</keyword>
<comment type="subcellular location">
    <subcellularLocation>
        <location evidence="1">Cytoplasm</location>
        <location evidence="1">Cytoskeleton</location>
    </subcellularLocation>
</comment>
<dbReference type="Proteomes" id="UP000050741">
    <property type="component" value="Unassembled WGS sequence"/>
</dbReference>
<dbReference type="Pfam" id="PF00735">
    <property type="entry name" value="Septin"/>
    <property type="match status" value="1"/>
</dbReference>
<feature type="domain" description="Helicase ATP-binding" evidence="18">
    <location>
        <begin position="125"/>
        <end position="248"/>
    </location>
</feature>
<dbReference type="PANTHER" id="PTHR18934">
    <property type="entry name" value="ATP-DEPENDENT RNA HELICASE"/>
    <property type="match status" value="1"/>
</dbReference>
<dbReference type="GO" id="GO:0040022">
    <property type="term" value="P:feminization of hermaphroditic germ-line"/>
    <property type="evidence" value="ECO:0007669"/>
    <property type="project" value="UniProtKB-ARBA"/>
</dbReference>
<evidence type="ECO:0000256" key="5">
    <source>
        <dbReference type="ARBA" id="ARBA00022664"/>
    </source>
</evidence>
<comment type="catalytic activity">
    <reaction evidence="14">
        <text>ATP + H2O = ADP + phosphate + H(+)</text>
        <dbReference type="Rhea" id="RHEA:13065"/>
        <dbReference type="ChEBI" id="CHEBI:15377"/>
        <dbReference type="ChEBI" id="CHEBI:15378"/>
        <dbReference type="ChEBI" id="CHEBI:30616"/>
        <dbReference type="ChEBI" id="CHEBI:43474"/>
        <dbReference type="ChEBI" id="CHEBI:456216"/>
        <dbReference type="EC" id="3.6.4.13"/>
    </reaction>
</comment>
<dbReference type="FunFam" id="1.20.120.1080:FF:000001">
    <property type="entry name" value="Pre-mRNA-splicing factor ATP-dependent RNA helicase"/>
    <property type="match status" value="1"/>
</dbReference>
<dbReference type="CDD" id="cd01850">
    <property type="entry name" value="CDC_Septin"/>
    <property type="match status" value="1"/>
</dbReference>
<dbReference type="GO" id="GO:0005525">
    <property type="term" value="F:GTP binding"/>
    <property type="evidence" value="ECO:0007669"/>
    <property type="project" value="UniProtKB-KW"/>
</dbReference>
<evidence type="ECO:0000313" key="22">
    <source>
        <dbReference type="WBParaSite" id="GPLIN_001107300"/>
    </source>
</evidence>
<dbReference type="InterPro" id="IPR016491">
    <property type="entry name" value="Septin"/>
</dbReference>
<dbReference type="WBParaSite" id="GPLIN_001107300">
    <property type="protein sequence ID" value="GPLIN_001107300"/>
    <property type="gene ID" value="GPLIN_001107300"/>
</dbReference>
<reference evidence="22" key="3">
    <citation type="submission" date="2016-06" db="UniProtKB">
        <authorList>
            <consortium name="WormBaseParasite"/>
        </authorList>
    </citation>
    <scope>IDENTIFICATION</scope>
</reference>
<feature type="domain" description="Helicase C-terminal" evidence="19">
    <location>
        <begin position="225"/>
        <end position="398"/>
    </location>
</feature>
<sequence>MLPPSNVQRPTKPPGVLASTTMPSPKAAHSAPAVVTNPTLTTDGSLRKMKAPQNGGTFGSQNKSIPEIKLTGVVGFDSLPYQLDMPEWLKHVTAGGKATYGKRTSMSIKEQRESLPIFGLKTALLQAIHDNQILIVIGETGSGKTTQITQYLVEAGFANRGRIGCTQPRRVAAMSVAKRVSEEFGCRLGQEIGYTIRFEDCTCQDTIIKYMTDGMLLRECLLDPDLTNYSCIMLDEAHERTIHTDVLFGLLKEEIDTSCEILYERMKKLGSDLPELIILPVYGALPSEMQTRIFEPAPPGTRKVVIATNIAETSLTIDGIYYVVDPGFVKQKIYNPKSGMDSLVVTPISQAQAAQRAGRAGRTGPGKCYRLDEMLPTPVPEIQRTNLASTLLQLKAMGINNLLEFDFMDAPPAEAMITALYQLYQLSALDEDGLLTRLGRRMAEFPLEPSLAKMLIMSVELGCADDILTIVSMLSVQNVFYRPKEKQELADEKKSKFHQPEGDHCTLLAVYNAWKHHHFSPQWCYENFVQVRTLKRSQDIRKQLLSIMDRHKLDIKTAGRDTQLVQKAICSGFFRNAVKRDPQEGYRTVVDGVLASTTMPSPKAAHSAPAVVTNPTLTTDGSLRKMKAPQNGGTFGSQNKSIPEIKLTGVVGFDSLPYQLVRKCQENGFQFNLLCVGETGMGKTTLLESLFNMKMDFEQCNRELKTVILRLVETAGFGDQLDKEKSAQLIVNYINDQFEAYLKEELKVKRNLSNYEDKRIHTCLYFISPTGHGIKALDLITLRELSKRVNVIPIIAKSDTACKDELLRFKQKVLSELKAQQIEIYQFPTEDETVRKDNTELNALMPFAVVGSTDFITKEDGRVLRARRYPWGVVEVENEDHCDFVKLREAMLRINEDSLRERTHTVLYERYRRERLRQMKIGDGDSGPKMMEAFVQRRKELEEEFQKRKEQYSKEMQQRVSKKDAELKHHEELLNIRHAEIDNVYQKELKLVEAQINGLIEDKAKLEMKLKKQQRSK</sequence>
<keyword evidence="11 15" id="KW-0342">GTP-binding</keyword>
<evidence type="ECO:0000256" key="16">
    <source>
        <dbReference type="SAM" id="Coils"/>
    </source>
</evidence>
<dbReference type="PANTHER" id="PTHR18934:SF85">
    <property type="entry name" value="ATP-DEPENDENT RNA HELICASE DHX8"/>
    <property type="match status" value="1"/>
</dbReference>
<dbReference type="PROSITE" id="PS51719">
    <property type="entry name" value="G_SEPTIN"/>
    <property type="match status" value="1"/>
</dbReference>
<name>A0A183CDW9_GLOPA</name>
<evidence type="ECO:0000256" key="15">
    <source>
        <dbReference type="RuleBase" id="RU004560"/>
    </source>
</evidence>
<dbReference type="GO" id="GO:0000390">
    <property type="term" value="P:spliceosomal complex disassembly"/>
    <property type="evidence" value="ECO:0007669"/>
    <property type="project" value="TreeGrafter"/>
</dbReference>
<dbReference type="EC" id="3.6.4.13" evidence="3"/>
<evidence type="ECO:0000256" key="6">
    <source>
        <dbReference type="ARBA" id="ARBA00022741"/>
    </source>
</evidence>
<keyword evidence="7" id="KW-0378">Hydrolase</keyword>
<evidence type="ECO:0000256" key="4">
    <source>
        <dbReference type="ARBA" id="ARBA00022490"/>
    </source>
</evidence>
<evidence type="ECO:0000256" key="9">
    <source>
        <dbReference type="ARBA" id="ARBA00022840"/>
    </source>
</evidence>
<evidence type="ECO:0000256" key="11">
    <source>
        <dbReference type="ARBA" id="ARBA00023134"/>
    </source>
</evidence>
<dbReference type="SMART" id="SM00847">
    <property type="entry name" value="HA2"/>
    <property type="match status" value="1"/>
</dbReference>
<keyword evidence="4" id="KW-0963">Cytoplasm</keyword>
<keyword evidence="8" id="KW-0347">Helicase</keyword>
<dbReference type="InterPro" id="IPR014001">
    <property type="entry name" value="Helicase_ATP-bd"/>
</dbReference>
<evidence type="ECO:0000256" key="12">
    <source>
        <dbReference type="ARBA" id="ARBA00023187"/>
    </source>
</evidence>
<evidence type="ECO:0000256" key="8">
    <source>
        <dbReference type="ARBA" id="ARBA00022806"/>
    </source>
</evidence>
<keyword evidence="10 16" id="KW-0175">Coiled coil</keyword>
<evidence type="ECO:0000259" key="20">
    <source>
        <dbReference type="PROSITE" id="PS51719"/>
    </source>
</evidence>
<feature type="region of interest" description="Disordered" evidence="17">
    <location>
        <begin position="600"/>
        <end position="624"/>
    </location>
</feature>
<evidence type="ECO:0000259" key="18">
    <source>
        <dbReference type="PROSITE" id="PS51192"/>
    </source>
</evidence>
<dbReference type="GO" id="GO:0003724">
    <property type="term" value="F:RNA helicase activity"/>
    <property type="evidence" value="ECO:0007669"/>
    <property type="project" value="UniProtKB-EC"/>
</dbReference>
<comment type="similarity">
    <text evidence="15">Belongs to the TRAFAC class TrmE-Era-EngA-EngB-Septin-like GTPase superfamily. Septin GTPase family.</text>
</comment>
<evidence type="ECO:0000256" key="13">
    <source>
        <dbReference type="ARBA" id="ARBA00023212"/>
    </source>
</evidence>
<evidence type="ECO:0000256" key="7">
    <source>
        <dbReference type="ARBA" id="ARBA00022801"/>
    </source>
</evidence>
<keyword evidence="12" id="KW-0508">mRNA splicing</keyword>
<organism evidence="21 22">
    <name type="scientific">Globodera pallida</name>
    <name type="common">Potato cyst nematode worm</name>
    <name type="synonym">Heterodera pallida</name>
    <dbReference type="NCBI Taxonomy" id="36090"/>
    <lineage>
        <taxon>Eukaryota</taxon>
        <taxon>Metazoa</taxon>
        <taxon>Ecdysozoa</taxon>
        <taxon>Nematoda</taxon>
        <taxon>Chromadorea</taxon>
        <taxon>Rhabditida</taxon>
        <taxon>Tylenchina</taxon>
        <taxon>Tylenchomorpha</taxon>
        <taxon>Tylenchoidea</taxon>
        <taxon>Heteroderidae</taxon>
        <taxon>Heteroderinae</taxon>
        <taxon>Globodera</taxon>
    </lineage>
</organism>
<keyword evidence="21" id="KW-1185">Reference proteome</keyword>
<accession>A0A183CDW9</accession>
<evidence type="ECO:0000256" key="10">
    <source>
        <dbReference type="ARBA" id="ARBA00023054"/>
    </source>
</evidence>
<protein>
    <recommendedName>
        <fullName evidence="3">RNA helicase</fullName>
        <ecNumber evidence="3">3.6.4.13</ecNumber>
    </recommendedName>
</protein>
<dbReference type="AlphaFoldDB" id="A0A183CDW9"/>
<dbReference type="SUPFAM" id="SSF52540">
    <property type="entry name" value="P-loop containing nucleoside triphosphate hydrolases"/>
    <property type="match status" value="2"/>
</dbReference>
<dbReference type="GO" id="GO:0003723">
    <property type="term" value="F:RNA binding"/>
    <property type="evidence" value="ECO:0007669"/>
    <property type="project" value="TreeGrafter"/>
</dbReference>
<comment type="similarity">
    <text evidence="2">Belongs to the DEAD box helicase family. DEAH subfamily.</text>
</comment>
<dbReference type="PROSITE" id="PS00690">
    <property type="entry name" value="DEAH_ATP_HELICASE"/>
    <property type="match status" value="1"/>
</dbReference>
<dbReference type="PROSITE" id="PS51194">
    <property type="entry name" value="HELICASE_CTER"/>
    <property type="match status" value="1"/>
</dbReference>
<dbReference type="GO" id="GO:0005856">
    <property type="term" value="C:cytoskeleton"/>
    <property type="evidence" value="ECO:0007669"/>
    <property type="project" value="UniProtKB-SubCell"/>
</dbReference>
<reference evidence="21" key="1">
    <citation type="submission" date="2013-12" db="EMBL/GenBank/DDBJ databases">
        <authorList>
            <person name="Aslett M."/>
        </authorList>
    </citation>
    <scope>NUCLEOTIDE SEQUENCE [LARGE SCALE GENOMIC DNA]</scope>
    <source>
        <strain evidence="21">Lindley</strain>
    </source>
</reference>
<dbReference type="InterPro" id="IPR007502">
    <property type="entry name" value="Helicase-assoc_dom"/>
</dbReference>
<dbReference type="GO" id="GO:0016787">
    <property type="term" value="F:hydrolase activity"/>
    <property type="evidence" value="ECO:0007669"/>
    <property type="project" value="UniProtKB-KW"/>
</dbReference>
<dbReference type="GO" id="GO:0005524">
    <property type="term" value="F:ATP binding"/>
    <property type="evidence" value="ECO:0007669"/>
    <property type="project" value="UniProtKB-KW"/>
</dbReference>
<dbReference type="SMART" id="SM00490">
    <property type="entry name" value="HELICc"/>
    <property type="match status" value="1"/>
</dbReference>
<feature type="region of interest" description="Disordered" evidence="17">
    <location>
        <begin position="1"/>
        <end position="62"/>
    </location>
</feature>
<proteinExistence type="inferred from homology"/>
<evidence type="ECO:0000256" key="1">
    <source>
        <dbReference type="ARBA" id="ARBA00004245"/>
    </source>
</evidence>
<dbReference type="FunFam" id="1.10.10.2130:FF:000001">
    <property type="entry name" value="Pre-mRNA-splicing factor ATP-dependent RNA helicase"/>
    <property type="match status" value="1"/>
</dbReference>
<evidence type="ECO:0000259" key="19">
    <source>
        <dbReference type="PROSITE" id="PS51194"/>
    </source>
</evidence>
<dbReference type="Gene3D" id="1.20.120.1080">
    <property type="match status" value="1"/>
</dbReference>
<evidence type="ECO:0000313" key="21">
    <source>
        <dbReference type="Proteomes" id="UP000050741"/>
    </source>
</evidence>
<evidence type="ECO:0000256" key="17">
    <source>
        <dbReference type="SAM" id="MobiDB-lite"/>
    </source>
</evidence>
<keyword evidence="13" id="KW-0206">Cytoskeleton</keyword>
<dbReference type="PROSITE" id="PS51192">
    <property type="entry name" value="HELICASE_ATP_BIND_1"/>
    <property type="match status" value="1"/>
</dbReference>
<dbReference type="InterPro" id="IPR027417">
    <property type="entry name" value="P-loop_NTPase"/>
</dbReference>
<evidence type="ECO:0000256" key="2">
    <source>
        <dbReference type="ARBA" id="ARBA00008792"/>
    </source>
</evidence>
<evidence type="ECO:0000256" key="14">
    <source>
        <dbReference type="ARBA" id="ARBA00047984"/>
    </source>
</evidence>
<keyword evidence="5" id="KW-0507">mRNA processing</keyword>
<dbReference type="Gene3D" id="3.40.50.300">
    <property type="entry name" value="P-loop containing nucleotide triphosphate hydrolases"/>
    <property type="match status" value="3"/>
</dbReference>
<dbReference type="Pfam" id="PF04408">
    <property type="entry name" value="WHD_HA2"/>
    <property type="match status" value="1"/>
</dbReference>
<dbReference type="InterPro" id="IPR030379">
    <property type="entry name" value="G_SEPTIN_dom"/>
</dbReference>
<feature type="domain" description="Septin-type G" evidence="20">
    <location>
        <begin position="570"/>
        <end position="918"/>
    </location>
</feature>
<evidence type="ECO:0000256" key="3">
    <source>
        <dbReference type="ARBA" id="ARBA00012552"/>
    </source>
</evidence>
<keyword evidence="6 15" id="KW-0547">Nucleotide-binding</keyword>
<feature type="coiled-coil region" evidence="16">
    <location>
        <begin position="931"/>
        <end position="1016"/>
    </location>
</feature>
<dbReference type="InterPro" id="IPR001650">
    <property type="entry name" value="Helicase_C-like"/>
</dbReference>
<dbReference type="CDD" id="cd18791">
    <property type="entry name" value="SF2_C_RHA"/>
    <property type="match status" value="1"/>
</dbReference>
<dbReference type="SMART" id="SM00487">
    <property type="entry name" value="DEXDc"/>
    <property type="match status" value="1"/>
</dbReference>
<dbReference type="FunFam" id="3.40.50.300:FF:000578">
    <property type="entry name" value="probable ATP-dependent RNA helicase DHX35"/>
    <property type="match status" value="1"/>
</dbReference>
<dbReference type="GO" id="GO:0071013">
    <property type="term" value="C:catalytic step 2 spliceosome"/>
    <property type="evidence" value="ECO:0007669"/>
    <property type="project" value="TreeGrafter"/>
</dbReference>
<dbReference type="Pfam" id="PF21010">
    <property type="entry name" value="HA2_C"/>
    <property type="match status" value="1"/>
</dbReference>
<reference evidence="21" key="2">
    <citation type="submission" date="2014-05" db="EMBL/GenBank/DDBJ databases">
        <title>The genome and life-stage specific transcriptomes of Globodera pallida elucidate key aspects of plant parasitism by a cyst nematode.</title>
        <authorList>
            <person name="Cotton J.A."/>
            <person name="Lilley C.J."/>
            <person name="Jones L.M."/>
            <person name="Kikuchi T."/>
            <person name="Reid A.J."/>
            <person name="Thorpe P."/>
            <person name="Tsai I.J."/>
            <person name="Beasley H."/>
            <person name="Blok V."/>
            <person name="Cock P.J.A."/>
            <person name="Van den Akker S.E."/>
            <person name="Holroyd N."/>
            <person name="Hunt M."/>
            <person name="Mantelin S."/>
            <person name="Naghra H."/>
            <person name="Pain A."/>
            <person name="Palomares-Rius J.E."/>
            <person name="Zarowiecki M."/>
            <person name="Berriman M."/>
            <person name="Jones J.T."/>
            <person name="Urwin P.E."/>
        </authorList>
    </citation>
    <scope>NUCLEOTIDE SEQUENCE [LARGE SCALE GENOMIC DNA]</scope>
    <source>
        <strain evidence="21">Lindley</strain>
    </source>
</reference>
<dbReference type="FunFam" id="3.40.50.300:FF:002048">
    <property type="entry name" value="Septin 6"/>
    <property type="match status" value="1"/>
</dbReference>